<sequence length="39" mass="4354">MGWTTYDGARFSCRLGAKWAERYRWEIVPADGGSSPTSS</sequence>
<name>A0A1G6VN44_9PSEU</name>
<keyword evidence="2" id="KW-1185">Reference proteome</keyword>
<evidence type="ECO:0000313" key="2">
    <source>
        <dbReference type="Proteomes" id="UP000199501"/>
    </source>
</evidence>
<reference evidence="2" key="1">
    <citation type="submission" date="2016-10" db="EMBL/GenBank/DDBJ databases">
        <authorList>
            <person name="Varghese N."/>
            <person name="Submissions S."/>
        </authorList>
    </citation>
    <scope>NUCLEOTIDE SEQUENCE [LARGE SCALE GENOMIC DNA]</scope>
    <source>
        <strain evidence="2">IBRC-M 10403</strain>
    </source>
</reference>
<dbReference type="AlphaFoldDB" id="A0A1G6VN44"/>
<organism evidence="1 2">
    <name type="scientific">Actinokineospora iranica</name>
    <dbReference type="NCBI Taxonomy" id="1271860"/>
    <lineage>
        <taxon>Bacteria</taxon>
        <taxon>Bacillati</taxon>
        <taxon>Actinomycetota</taxon>
        <taxon>Actinomycetes</taxon>
        <taxon>Pseudonocardiales</taxon>
        <taxon>Pseudonocardiaceae</taxon>
        <taxon>Actinokineospora</taxon>
    </lineage>
</organism>
<dbReference type="Proteomes" id="UP000199501">
    <property type="component" value="Unassembled WGS sequence"/>
</dbReference>
<evidence type="ECO:0000313" key="1">
    <source>
        <dbReference type="EMBL" id="SDD55032.1"/>
    </source>
</evidence>
<gene>
    <name evidence="1" type="ORF">SAMN05216174_1137</name>
</gene>
<accession>A0A1G6VN44</accession>
<proteinExistence type="predicted"/>
<protein>
    <submittedName>
        <fullName evidence="1">Uncharacterized protein</fullName>
    </submittedName>
</protein>
<dbReference type="EMBL" id="FMZZ01000013">
    <property type="protein sequence ID" value="SDD55032.1"/>
    <property type="molecule type" value="Genomic_DNA"/>
</dbReference>